<protein>
    <recommendedName>
        <fullName evidence="9">Multidrug-efflux transporter</fullName>
    </recommendedName>
</protein>
<feature type="transmembrane region" description="Helical" evidence="10">
    <location>
        <begin position="284"/>
        <end position="303"/>
    </location>
</feature>
<dbReference type="PANTHER" id="PTHR43298:SF2">
    <property type="entry name" value="FMN_FAD EXPORTER YEEO-RELATED"/>
    <property type="match status" value="1"/>
</dbReference>
<gene>
    <name evidence="11" type="ORF">OB69_01060</name>
</gene>
<evidence type="ECO:0000256" key="6">
    <source>
        <dbReference type="ARBA" id="ARBA00022989"/>
    </source>
</evidence>
<evidence type="ECO:0000256" key="5">
    <source>
        <dbReference type="ARBA" id="ARBA00022692"/>
    </source>
</evidence>
<dbReference type="PIRSF" id="PIRSF006603">
    <property type="entry name" value="DinF"/>
    <property type="match status" value="1"/>
</dbReference>
<evidence type="ECO:0000256" key="7">
    <source>
        <dbReference type="ARBA" id="ARBA00023065"/>
    </source>
</evidence>
<dbReference type="OrthoDB" id="9776324at2"/>
<feature type="transmembrane region" description="Helical" evidence="10">
    <location>
        <begin position="50"/>
        <end position="78"/>
    </location>
</feature>
<dbReference type="PATRIC" id="fig|1566026.4.peg.1635"/>
<evidence type="ECO:0000313" key="12">
    <source>
        <dbReference type="Proteomes" id="UP000036908"/>
    </source>
</evidence>
<feature type="transmembrane region" description="Helical" evidence="10">
    <location>
        <begin position="194"/>
        <end position="219"/>
    </location>
</feature>
<reference evidence="12" key="1">
    <citation type="submission" date="2014-11" db="EMBL/GenBank/DDBJ databases">
        <title>Genome sequencing of Roseivirga sp. D-25.</title>
        <authorList>
            <person name="Selvaratnam C."/>
            <person name="Thevarajoo S."/>
            <person name="Goh K.M."/>
            <person name="Eee R."/>
            <person name="Chan K.-G."/>
            <person name="Chong C.S."/>
        </authorList>
    </citation>
    <scope>NUCLEOTIDE SEQUENCE [LARGE SCALE GENOMIC DNA]</scope>
    <source>
        <strain evidence="12">D-25</strain>
    </source>
</reference>
<dbReference type="CDD" id="cd13142">
    <property type="entry name" value="MATE_like_12"/>
    <property type="match status" value="1"/>
</dbReference>
<dbReference type="Proteomes" id="UP000036908">
    <property type="component" value="Unassembled WGS sequence"/>
</dbReference>
<sequence length="458" mass="49865">MKSPRKSLTEGPILKTLTMLALPIIGVNLLQTGYQLVDAFWVGRLGANAVAAVSISFPINFLLISLSSGFAFAGAILVAQYAGAKNIKMVNHVARQTLLMAFLISLIVSIVAYIFSPQILNIVGVEEIIFDEANLFQRTIFIGLIFNFGFIMFQSLLRGVGEVKIPLYINGATLLLNFFLDPLFIYGWGPIQAYGVTGAAVSTLVTQFLSIAVGMYILFKGTTEIKLSMKAFSFDWPLLKKAFKLGFPSSIEISARALGLTLMTVLVARFGTEVLAAYGVGSRLISFVVILSLGLSKACTTLVGQNMGAKRIDRAEKTTYYSSVIGFVSLSIVGLIFFLFAEPLTRAFLTGDDHVVEMGVDFLKITSLSFGFMGLQMSIIGALRGSGNTISSMILTIIGIWAIQFPVAWFLSSHTALGYNGLWWSFPISNVIPALITLGWYKTGKWKNKNLVHASQES</sequence>
<feature type="transmembrane region" description="Helical" evidence="10">
    <location>
        <begin position="12"/>
        <end position="30"/>
    </location>
</feature>
<comment type="caution">
    <text evidence="11">The sequence shown here is derived from an EMBL/GenBank/DDBJ whole genome shotgun (WGS) entry which is preliminary data.</text>
</comment>
<accession>A0A0L8AQA4</accession>
<dbReference type="AlphaFoldDB" id="A0A0L8AQA4"/>
<dbReference type="NCBIfam" id="TIGR00797">
    <property type="entry name" value="matE"/>
    <property type="match status" value="1"/>
</dbReference>
<comment type="subcellular location">
    <subcellularLocation>
        <location evidence="1">Cell membrane</location>
        <topology evidence="1">Multi-pass membrane protein</topology>
    </subcellularLocation>
</comment>
<dbReference type="EMBL" id="JSVA01000002">
    <property type="protein sequence ID" value="KOF04420.1"/>
    <property type="molecule type" value="Genomic_DNA"/>
</dbReference>
<dbReference type="InterPro" id="IPR050222">
    <property type="entry name" value="MATE_MdtK"/>
</dbReference>
<dbReference type="PANTHER" id="PTHR43298">
    <property type="entry name" value="MULTIDRUG RESISTANCE PROTEIN NORM-RELATED"/>
    <property type="match status" value="1"/>
</dbReference>
<dbReference type="GO" id="GO:0005886">
    <property type="term" value="C:plasma membrane"/>
    <property type="evidence" value="ECO:0007669"/>
    <property type="project" value="UniProtKB-SubCell"/>
</dbReference>
<feature type="transmembrane region" description="Helical" evidence="10">
    <location>
        <begin position="98"/>
        <end position="115"/>
    </location>
</feature>
<organism evidence="11 12">
    <name type="scientific">Roseivirga seohaensis subsp. aquiponti</name>
    <dbReference type="NCBI Taxonomy" id="1566026"/>
    <lineage>
        <taxon>Bacteria</taxon>
        <taxon>Pseudomonadati</taxon>
        <taxon>Bacteroidota</taxon>
        <taxon>Cytophagia</taxon>
        <taxon>Cytophagales</taxon>
        <taxon>Roseivirgaceae</taxon>
        <taxon>Roseivirga</taxon>
    </lineage>
</organism>
<evidence type="ECO:0000256" key="10">
    <source>
        <dbReference type="SAM" id="Phobius"/>
    </source>
</evidence>
<feature type="transmembrane region" description="Helical" evidence="10">
    <location>
        <begin position="257"/>
        <end position="278"/>
    </location>
</feature>
<keyword evidence="6 10" id="KW-1133">Transmembrane helix</keyword>
<feature type="transmembrane region" description="Helical" evidence="10">
    <location>
        <begin position="165"/>
        <end position="188"/>
    </location>
</feature>
<evidence type="ECO:0000256" key="2">
    <source>
        <dbReference type="ARBA" id="ARBA00022448"/>
    </source>
</evidence>
<evidence type="ECO:0000256" key="3">
    <source>
        <dbReference type="ARBA" id="ARBA00022449"/>
    </source>
</evidence>
<feature type="transmembrane region" description="Helical" evidence="10">
    <location>
        <begin position="423"/>
        <end position="441"/>
    </location>
</feature>
<evidence type="ECO:0000256" key="8">
    <source>
        <dbReference type="ARBA" id="ARBA00023136"/>
    </source>
</evidence>
<feature type="transmembrane region" description="Helical" evidence="10">
    <location>
        <begin position="362"/>
        <end position="383"/>
    </location>
</feature>
<keyword evidence="8 10" id="KW-0472">Membrane</keyword>
<name>A0A0L8AQA4_9BACT</name>
<dbReference type="InterPro" id="IPR048279">
    <property type="entry name" value="MdtK-like"/>
</dbReference>
<evidence type="ECO:0000256" key="1">
    <source>
        <dbReference type="ARBA" id="ARBA00004651"/>
    </source>
</evidence>
<dbReference type="InterPro" id="IPR002528">
    <property type="entry name" value="MATE_fam"/>
</dbReference>
<dbReference type="GO" id="GO:0015297">
    <property type="term" value="F:antiporter activity"/>
    <property type="evidence" value="ECO:0007669"/>
    <property type="project" value="UniProtKB-KW"/>
</dbReference>
<keyword evidence="5 10" id="KW-0812">Transmembrane</keyword>
<feature type="transmembrane region" description="Helical" evidence="10">
    <location>
        <begin position="135"/>
        <end position="153"/>
    </location>
</feature>
<dbReference type="RefSeq" id="WP_053221838.1">
    <property type="nucleotide sequence ID" value="NZ_JSVA01000002.1"/>
</dbReference>
<proteinExistence type="predicted"/>
<feature type="transmembrane region" description="Helical" evidence="10">
    <location>
        <begin position="324"/>
        <end position="342"/>
    </location>
</feature>
<keyword evidence="7" id="KW-0406">Ion transport</keyword>
<dbReference type="Pfam" id="PF01554">
    <property type="entry name" value="MatE"/>
    <property type="match status" value="2"/>
</dbReference>
<keyword evidence="3" id="KW-0050">Antiport</keyword>
<feature type="transmembrane region" description="Helical" evidence="10">
    <location>
        <begin position="390"/>
        <end position="411"/>
    </location>
</feature>
<evidence type="ECO:0000256" key="9">
    <source>
        <dbReference type="ARBA" id="ARBA00031636"/>
    </source>
</evidence>
<evidence type="ECO:0000313" key="11">
    <source>
        <dbReference type="EMBL" id="KOF04420.1"/>
    </source>
</evidence>
<keyword evidence="2" id="KW-0813">Transport</keyword>
<evidence type="ECO:0000256" key="4">
    <source>
        <dbReference type="ARBA" id="ARBA00022475"/>
    </source>
</evidence>
<keyword evidence="12" id="KW-1185">Reference proteome</keyword>
<dbReference type="GO" id="GO:0006811">
    <property type="term" value="P:monoatomic ion transport"/>
    <property type="evidence" value="ECO:0007669"/>
    <property type="project" value="UniProtKB-KW"/>
</dbReference>
<keyword evidence="4" id="KW-1003">Cell membrane</keyword>
<dbReference type="GO" id="GO:0042910">
    <property type="term" value="F:xenobiotic transmembrane transporter activity"/>
    <property type="evidence" value="ECO:0007669"/>
    <property type="project" value="InterPro"/>
</dbReference>